<organism evidence="2 3">
    <name type="scientific">Natronobacterium texcoconense</name>
    <dbReference type="NCBI Taxonomy" id="1095778"/>
    <lineage>
        <taxon>Archaea</taxon>
        <taxon>Methanobacteriati</taxon>
        <taxon>Methanobacteriota</taxon>
        <taxon>Stenosarchaea group</taxon>
        <taxon>Halobacteria</taxon>
        <taxon>Halobacteriales</taxon>
        <taxon>Natrialbaceae</taxon>
        <taxon>Natronobacterium</taxon>
    </lineage>
</organism>
<reference evidence="3" key="1">
    <citation type="submission" date="2016-10" db="EMBL/GenBank/DDBJ databases">
        <authorList>
            <person name="Varghese N."/>
            <person name="Submissions S."/>
        </authorList>
    </citation>
    <scope>NUCLEOTIDE SEQUENCE [LARGE SCALE GENOMIC DNA]</scope>
    <source>
        <strain evidence="3">DSM 24767</strain>
    </source>
</reference>
<dbReference type="Proteomes" id="UP000198848">
    <property type="component" value="Unassembled WGS sequence"/>
</dbReference>
<dbReference type="STRING" id="1095778.SAMN04489842_0893"/>
<keyword evidence="3" id="KW-1185">Reference proteome</keyword>
<accession>A0A1H1B1V6</accession>
<dbReference type="EMBL" id="FNLC01000001">
    <property type="protein sequence ID" value="SDQ45909.1"/>
    <property type="molecule type" value="Genomic_DNA"/>
</dbReference>
<dbReference type="AlphaFoldDB" id="A0A1H1B1V6"/>
<protein>
    <submittedName>
        <fullName evidence="2">Uncharacterized protein</fullName>
    </submittedName>
</protein>
<sequence length="37" mass="3972">MSDDQPSSTGDDRLEEATDSEVADAIAAVDERTEDDD</sequence>
<name>A0A1H1B1V6_NATTX</name>
<evidence type="ECO:0000256" key="1">
    <source>
        <dbReference type="SAM" id="MobiDB-lite"/>
    </source>
</evidence>
<proteinExistence type="predicted"/>
<feature type="region of interest" description="Disordered" evidence="1">
    <location>
        <begin position="1"/>
        <end position="37"/>
    </location>
</feature>
<evidence type="ECO:0000313" key="3">
    <source>
        <dbReference type="Proteomes" id="UP000198848"/>
    </source>
</evidence>
<evidence type="ECO:0000313" key="2">
    <source>
        <dbReference type="EMBL" id="SDQ45909.1"/>
    </source>
</evidence>
<gene>
    <name evidence="2" type="ORF">SAMN04489842_0893</name>
</gene>